<evidence type="ECO:0000313" key="2">
    <source>
        <dbReference type="Proteomes" id="UP000247150"/>
    </source>
</evidence>
<comment type="caution">
    <text evidence="1">The sequence shown here is derived from an EMBL/GenBank/DDBJ whole genome shotgun (WGS) entry which is preliminary data.</text>
</comment>
<organism evidence="1 2">
    <name type="scientific">Cytobacillus oceanisediminis</name>
    <dbReference type="NCBI Taxonomy" id="665099"/>
    <lineage>
        <taxon>Bacteria</taxon>
        <taxon>Bacillati</taxon>
        <taxon>Bacillota</taxon>
        <taxon>Bacilli</taxon>
        <taxon>Bacillales</taxon>
        <taxon>Bacillaceae</taxon>
        <taxon>Cytobacillus</taxon>
    </lineage>
</organism>
<dbReference type="Proteomes" id="UP000247150">
    <property type="component" value="Unassembled WGS sequence"/>
</dbReference>
<dbReference type="OrthoDB" id="1739894at2"/>
<protein>
    <submittedName>
        <fullName evidence="1">Uncharacterized protein DUF4177</fullName>
    </submittedName>
</protein>
<dbReference type="Pfam" id="PF13783">
    <property type="entry name" value="DUF4177"/>
    <property type="match status" value="1"/>
</dbReference>
<accession>A0A2V3A342</accession>
<proteinExistence type="predicted"/>
<reference evidence="1 2" key="1">
    <citation type="submission" date="2018-05" db="EMBL/GenBank/DDBJ databases">
        <title>Freshwater and sediment microbial communities from various areas in North America, analyzing microbe dynamics in response to fracking.</title>
        <authorList>
            <person name="Lamendella R."/>
        </authorList>
    </citation>
    <scope>NUCLEOTIDE SEQUENCE [LARGE SCALE GENOMIC DNA]</scope>
    <source>
        <strain evidence="1 2">15_TX</strain>
    </source>
</reference>
<gene>
    <name evidence="1" type="ORF">DFO73_102126</name>
</gene>
<name>A0A2V3A342_9BACI</name>
<dbReference type="AlphaFoldDB" id="A0A2V3A342"/>
<dbReference type="InterPro" id="IPR025234">
    <property type="entry name" value="YjzH-like"/>
</dbReference>
<dbReference type="EMBL" id="QGTW01000002">
    <property type="protein sequence ID" value="PWW31131.1"/>
    <property type="molecule type" value="Genomic_DNA"/>
</dbReference>
<sequence length="62" mass="7420">MYEHKFVKVELSTFKLAPTKDYHEIVMEHEREGWELVQIFAPGIRGYGTPAFYELIFKRKVD</sequence>
<dbReference type="RefSeq" id="WP_110063683.1">
    <property type="nucleotide sequence ID" value="NZ_QGTW01000002.1"/>
</dbReference>
<evidence type="ECO:0000313" key="1">
    <source>
        <dbReference type="EMBL" id="PWW31131.1"/>
    </source>
</evidence>